<accession>A0ACB8X8G1</accession>
<feature type="non-terminal residue" evidence="1">
    <location>
        <position position="1"/>
    </location>
</feature>
<gene>
    <name evidence="1" type="ORF">L3Q82_016460</name>
</gene>
<name>A0ACB8X8G1_9TELE</name>
<comment type="caution">
    <text evidence="1">The sequence shown here is derived from an EMBL/GenBank/DDBJ whole genome shotgun (WGS) entry which is preliminary data.</text>
</comment>
<sequence>YFNFLFSSWSDHVISCKTSSELLPLFNPTEKNLPTTISFTFSIDTGRTERTEKDQRHTASMAQKFVILLVLLSAAASAEDVVKVKPGEDAVLRCEPGDVSIRAAEWTRDDLKSEEYVLLYRDGKPDTTFQHPSFRGRVQLVDGDLKNRDVSLILKNVNINDAGTYECRVAAGSRRTKRSNTDPLIRSIRLEVNGPENENFKDDNPENHSPLDRNLTGLFAVLAVSVLAKGSHYRGAEEPHEGSGAAGCRPLV</sequence>
<evidence type="ECO:0000313" key="2">
    <source>
        <dbReference type="Proteomes" id="UP000831701"/>
    </source>
</evidence>
<reference evidence="1" key="1">
    <citation type="submission" date="2022-04" db="EMBL/GenBank/DDBJ databases">
        <title>Jade perch genome.</title>
        <authorList>
            <person name="Chao B."/>
        </authorList>
    </citation>
    <scope>NUCLEOTIDE SEQUENCE</scope>
    <source>
        <strain evidence="1">CB-2022</strain>
    </source>
</reference>
<dbReference type="EMBL" id="CM041532">
    <property type="protein sequence ID" value="KAI3376580.1"/>
    <property type="molecule type" value="Genomic_DNA"/>
</dbReference>
<protein>
    <submittedName>
        <fullName evidence="1">Uncharacterized protein</fullName>
    </submittedName>
</protein>
<proteinExistence type="predicted"/>
<keyword evidence="2" id="KW-1185">Reference proteome</keyword>
<evidence type="ECO:0000313" key="1">
    <source>
        <dbReference type="EMBL" id="KAI3376580.1"/>
    </source>
</evidence>
<dbReference type="Proteomes" id="UP000831701">
    <property type="component" value="Chromosome 2"/>
</dbReference>
<organism evidence="1 2">
    <name type="scientific">Scortum barcoo</name>
    <name type="common">barcoo grunter</name>
    <dbReference type="NCBI Taxonomy" id="214431"/>
    <lineage>
        <taxon>Eukaryota</taxon>
        <taxon>Metazoa</taxon>
        <taxon>Chordata</taxon>
        <taxon>Craniata</taxon>
        <taxon>Vertebrata</taxon>
        <taxon>Euteleostomi</taxon>
        <taxon>Actinopterygii</taxon>
        <taxon>Neopterygii</taxon>
        <taxon>Teleostei</taxon>
        <taxon>Neoteleostei</taxon>
        <taxon>Acanthomorphata</taxon>
        <taxon>Eupercaria</taxon>
        <taxon>Centrarchiformes</taxon>
        <taxon>Terapontoidei</taxon>
        <taxon>Terapontidae</taxon>
        <taxon>Scortum</taxon>
    </lineage>
</organism>